<dbReference type="Proteomes" id="UP000054097">
    <property type="component" value="Unassembled WGS sequence"/>
</dbReference>
<name>A0A0C3B0G0_SERVB</name>
<dbReference type="InterPro" id="IPR032675">
    <property type="entry name" value="LRR_dom_sf"/>
</dbReference>
<reference evidence="2 3" key="1">
    <citation type="submission" date="2014-04" db="EMBL/GenBank/DDBJ databases">
        <authorList>
            <consortium name="DOE Joint Genome Institute"/>
            <person name="Kuo A."/>
            <person name="Zuccaro A."/>
            <person name="Kohler A."/>
            <person name="Nagy L.G."/>
            <person name="Floudas D."/>
            <person name="Copeland A."/>
            <person name="Barry K.W."/>
            <person name="Cichocki N."/>
            <person name="Veneault-Fourrey C."/>
            <person name="LaButti K."/>
            <person name="Lindquist E.A."/>
            <person name="Lipzen A."/>
            <person name="Lundell T."/>
            <person name="Morin E."/>
            <person name="Murat C."/>
            <person name="Sun H."/>
            <person name="Tunlid A."/>
            <person name="Henrissat B."/>
            <person name="Grigoriev I.V."/>
            <person name="Hibbett D.S."/>
            <person name="Martin F."/>
            <person name="Nordberg H.P."/>
            <person name="Cantor M.N."/>
            <person name="Hua S.X."/>
        </authorList>
    </citation>
    <scope>NUCLEOTIDE SEQUENCE [LARGE SCALE GENOMIC DNA]</scope>
    <source>
        <strain evidence="2 3">MAFF 305830</strain>
    </source>
</reference>
<sequence>MALKYTEILRSDSEETDYTDTDSGSDLSGMSNSASTELLENGLSGNKEVMRLPTASDILETKKLIQTKTAELATVEADYLIKKRNFEDCVTKLQAIERELLKHKAYIARIRTLPPEVLGLVFLFYTHDHSQSPWTLMQVTRSWRATALFTREIWAKIMLSSPGWQKSGSSRRKEGRALCSNKEQLDMALRRAGNAPLDIMISFINPKYNPWVRGYDSKAYREMLGFLASSRKCSQVHHLVVGPCGTRSSSWWDEIEFPELKTFQVLSCDNLEFTKNLWDTFKKVTDIRLSVPRNLTESLGLKSLFSLPTLVSVSLDVVGSNRFDDGSTLNSLQRSLDKNSSITTLELSGVCPEMHDTNPRVTKLPNLQVLILNARSESWPFDAPRLTSLTLTGGSHILAGPLGSNHFPLLISLIIDASIGRGGNNYRKIDPIKHFHFHQLYTLDICYGGYKEGLAQLLGHQAELNPAIFRLRKTIISSSLLTKTIGNMDRLEELEIDGIMLKKDFFDFLASPRTKLESPLFPSGEAGLQCPLLVKLQVDMHGSTVAQSRVVRPAAKRALDIRVKAGIPMAKWSIRLSEARGWVDFLA</sequence>
<reference evidence="3" key="2">
    <citation type="submission" date="2015-01" db="EMBL/GenBank/DDBJ databases">
        <title>Evolutionary Origins and Diversification of the Mycorrhizal Mutualists.</title>
        <authorList>
            <consortium name="DOE Joint Genome Institute"/>
            <consortium name="Mycorrhizal Genomics Consortium"/>
            <person name="Kohler A."/>
            <person name="Kuo A."/>
            <person name="Nagy L.G."/>
            <person name="Floudas D."/>
            <person name="Copeland A."/>
            <person name="Barry K.W."/>
            <person name="Cichocki N."/>
            <person name="Veneault-Fourrey C."/>
            <person name="LaButti K."/>
            <person name="Lindquist E.A."/>
            <person name="Lipzen A."/>
            <person name="Lundell T."/>
            <person name="Morin E."/>
            <person name="Murat C."/>
            <person name="Riley R."/>
            <person name="Ohm R."/>
            <person name="Sun H."/>
            <person name="Tunlid A."/>
            <person name="Henrissat B."/>
            <person name="Grigoriev I.V."/>
            <person name="Hibbett D.S."/>
            <person name="Martin F."/>
        </authorList>
    </citation>
    <scope>NUCLEOTIDE SEQUENCE [LARGE SCALE GENOMIC DNA]</scope>
    <source>
        <strain evidence="3">MAFF 305830</strain>
    </source>
</reference>
<protein>
    <recommendedName>
        <fullName evidence="4">F-box domain-containing protein</fullName>
    </recommendedName>
</protein>
<evidence type="ECO:0000313" key="3">
    <source>
        <dbReference type="Proteomes" id="UP000054097"/>
    </source>
</evidence>
<accession>A0A0C3B0G0</accession>
<dbReference type="OrthoDB" id="3181669at2759"/>
<organism evidence="2 3">
    <name type="scientific">Serendipita vermifera MAFF 305830</name>
    <dbReference type="NCBI Taxonomy" id="933852"/>
    <lineage>
        <taxon>Eukaryota</taxon>
        <taxon>Fungi</taxon>
        <taxon>Dikarya</taxon>
        <taxon>Basidiomycota</taxon>
        <taxon>Agaricomycotina</taxon>
        <taxon>Agaricomycetes</taxon>
        <taxon>Sebacinales</taxon>
        <taxon>Serendipitaceae</taxon>
        <taxon>Serendipita</taxon>
    </lineage>
</organism>
<dbReference type="AlphaFoldDB" id="A0A0C3B0G0"/>
<evidence type="ECO:0000313" key="2">
    <source>
        <dbReference type="EMBL" id="KIM25021.1"/>
    </source>
</evidence>
<feature type="region of interest" description="Disordered" evidence="1">
    <location>
        <begin position="13"/>
        <end position="33"/>
    </location>
</feature>
<dbReference type="SUPFAM" id="SSF52058">
    <property type="entry name" value="L domain-like"/>
    <property type="match status" value="1"/>
</dbReference>
<gene>
    <name evidence="2" type="ORF">M408DRAFT_26606</name>
</gene>
<dbReference type="Gene3D" id="3.80.10.10">
    <property type="entry name" value="Ribonuclease Inhibitor"/>
    <property type="match status" value="1"/>
</dbReference>
<evidence type="ECO:0008006" key="4">
    <source>
        <dbReference type="Google" id="ProtNLM"/>
    </source>
</evidence>
<evidence type="ECO:0000256" key="1">
    <source>
        <dbReference type="SAM" id="MobiDB-lite"/>
    </source>
</evidence>
<dbReference type="EMBL" id="KN824318">
    <property type="protein sequence ID" value="KIM25021.1"/>
    <property type="molecule type" value="Genomic_DNA"/>
</dbReference>
<dbReference type="HOGENOM" id="CLU_031654_0_0_1"/>
<proteinExistence type="predicted"/>
<keyword evidence="3" id="KW-1185">Reference proteome</keyword>